<dbReference type="AlphaFoldDB" id="A0A4V3BFP1"/>
<sequence length="220" mass="24954">MSNFDPEHITRLIQQANNVYKNIDKINGAMTNPAIFDINKINRDVSSALTFIKSPSFNLKEITQSLNQYANVANVIATKHTILINKMPSIISNFNKAINDISVGTVISQPIVSPLNISSDEYIKSHPQFNEAKNELNKTMIDIYAPPIYKENLSTKISNFIFFASYTIDAEYIKFYVPFIREQILGFYINQELDARLDSGAVSLISLLISFAKYNNDNRE</sequence>
<organism evidence="1 2">
    <name type="scientific">Macrococcoides canis</name>
    <dbReference type="NCBI Taxonomy" id="1855823"/>
    <lineage>
        <taxon>Bacteria</taxon>
        <taxon>Bacillati</taxon>
        <taxon>Bacillota</taxon>
        <taxon>Bacilli</taxon>
        <taxon>Bacillales</taxon>
        <taxon>Staphylococcaceae</taxon>
        <taxon>Macrococcoides</taxon>
    </lineage>
</organism>
<proteinExistence type="predicted"/>
<reference evidence="1 2" key="1">
    <citation type="submission" date="2019-01" db="EMBL/GenBank/DDBJ databases">
        <title>Draft genome sequences of Macrococcus caseolyticus, Macrococcus canis, Macrococcus bohemicus and Macrococcus goetzii.</title>
        <authorList>
            <person name="Mazhar S."/>
            <person name="Altermann E."/>
            <person name="Hill C."/>
            <person name="Mcauliffe O."/>
        </authorList>
    </citation>
    <scope>NUCLEOTIDE SEQUENCE [LARGE SCALE GENOMIC DNA]</scope>
    <source>
        <strain evidence="1 2">DPC7162</strain>
    </source>
</reference>
<gene>
    <name evidence="1" type="ORF">ETI04_10670</name>
</gene>
<accession>A0A4V3BFP1</accession>
<evidence type="ECO:0000313" key="2">
    <source>
        <dbReference type="Proteomes" id="UP000294865"/>
    </source>
</evidence>
<protein>
    <submittedName>
        <fullName evidence="1">Uncharacterized protein</fullName>
    </submittedName>
</protein>
<evidence type="ECO:0000313" key="1">
    <source>
        <dbReference type="EMBL" id="TDM15163.1"/>
    </source>
</evidence>
<dbReference type="EMBL" id="SDQG01000009">
    <property type="protein sequence ID" value="TDM15163.1"/>
    <property type="molecule type" value="Genomic_DNA"/>
</dbReference>
<dbReference type="RefSeq" id="WP_133420395.1">
    <property type="nucleotide sequence ID" value="NZ_SDGP01000007.1"/>
</dbReference>
<name>A0A4V3BFP1_9STAP</name>
<dbReference type="Proteomes" id="UP000294865">
    <property type="component" value="Unassembled WGS sequence"/>
</dbReference>
<comment type="caution">
    <text evidence="1">The sequence shown here is derived from an EMBL/GenBank/DDBJ whole genome shotgun (WGS) entry which is preliminary data.</text>
</comment>